<dbReference type="PANTHER" id="PTHR43201">
    <property type="entry name" value="ACYL-COA SYNTHETASE"/>
    <property type="match status" value="1"/>
</dbReference>
<feature type="compositionally biased region" description="Low complexity" evidence="3">
    <location>
        <begin position="1"/>
        <end position="14"/>
    </location>
</feature>
<feature type="region of interest" description="Disordered" evidence="3">
    <location>
        <begin position="417"/>
        <end position="454"/>
    </location>
</feature>
<comment type="similarity">
    <text evidence="1">Belongs to the ATP-dependent AMP-binding enzyme family.</text>
</comment>
<feature type="compositionally biased region" description="Low complexity" evidence="3">
    <location>
        <begin position="417"/>
        <end position="441"/>
    </location>
</feature>
<feature type="region of interest" description="Disordered" evidence="3">
    <location>
        <begin position="168"/>
        <end position="205"/>
    </location>
</feature>
<dbReference type="GO" id="GO:0004467">
    <property type="term" value="F:long-chain fatty acid-CoA ligase activity"/>
    <property type="evidence" value="ECO:0007669"/>
    <property type="project" value="UniProtKB-EC"/>
</dbReference>
<organism evidence="6 7">
    <name type="scientific">Brevibacterium yomogidense</name>
    <dbReference type="NCBI Taxonomy" id="946573"/>
    <lineage>
        <taxon>Bacteria</taxon>
        <taxon>Bacillati</taxon>
        <taxon>Actinomycetota</taxon>
        <taxon>Actinomycetes</taxon>
        <taxon>Micrococcales</taxon>
        <taxon>Brevibacteriaceae</taxon>
        <taxon>Brevibacterium</taxon>
    </lineage>
</organism>
<dbReference type="EC" id="6.2.1.3" evidence="6"/>
<sequence>MTTAGETTREATAAHPSPTTDGPPAQSPSTWYGLLEHNARTAPHDSALIDGERTLTHAELLARVRRLIGGFADLGVEPGQIVAVWLPNCLEWVETAAALAALGATALGINTKLRSHDVSGLLARADCDLVITDPGFRGIGFRDMLREIHADDPEAIRLVVEVALPSDEATAPEAPSPAAPAASSGAAAPATAAETTAADTGTTAEPTPFATIDYARLLEAAPREPSTHDANTHASAFTSSGSTGVPKIIMHTQAGLIGHSTAVARTFGYMDASTVVLATLPLCGVFGLNTLMAALCAGRPAVLQAAFNPRQTIDLIERHRITHTNMADAMLAMMLDAVEDPTRISTLCEVGFGNFTATDVRGIIRRGGELGKRFFQTYGSSEVQALMCYPPADADMERLSQGGGVPVAPLIEVRVAADTPDSPDTTDAPAAPDTTSDEPPTGEIEIRGPFVSPGRITEHGYEDTPVDEDGWFGTGDLGYMRTADDVVYLNRMGDVLRLGGFLVAPREVEDLLITLPGIGEAQFVAAPGPRGLVPVAFVVLDPAAETTFDEDAVLADCSAVLATFKVPKRVIPLDEFPTVRGANGDKIQRNRLREMAEDVLPTR</sequence>
<name>A0A1X6X6Q3_9MICO</name>
<evidence type="ECO:0000256" key="1">
    <source>
        <dbReference type="ARBA" id="ARBA00006432"/>
    </source>
</evidence>
<dbReference type="InterPro" id="IPR025110">
    <property type="entry name" value="AMP-bd_C"/>
</dbReference>
<dbReference type="Pfam" id="PF00501">
    <property type="entry name" value="AMP-binding"/>
    <property type="match status" value="1"/>
</dbReference>
<dbReference type="Gene3D" id="3.40.50.980">
    <property type="match status" value="1"/>
</dbReference>
<keyword evidence="7" id="KW-1185">Reference proteome</keyword>
<evidence type="ECO:0000313" key="6">
    <source>
        <dbReference type="EMBL" id="SLM94882.1"/>
    </source>
</evidence>
<evidence type="ECO:0000259" key="4">
    <source>
        <dbReference type="Pfam" id="PF00501"/>
    </source>
</evidence>
<reference evidence="7" key="1">
    <citation type="submission" date="2017-02" db="EMBL/GenBank/DDBJ databases">
        <authorList>
            <person name="Dridi B."/>
        </authorList>
    </citation>
    <scope>NUCLEOTIDE SEQUENCE [LARGE SCALE GENOMIC DNA]</scope>
    <source>
        <strain evidence="7">B Co 03.10</strain>
    </source>
</reference>
<dbReference type="GO" id="GO:0031956">
    <property type="term" value="F:medium-chain fatty acid-CoA ligase activity"/>
    <property type="evidence" value="ECO:0007669"/>
    <property type="project" value="TreeGrafter"/>
</dbReference>
<dbReference type="AlphaFoldDB" id="A0A1X6X6Q3"/>
<feature type="region of interest" description="Disordered" evidence="3">
    <location>
        <begin position="1"/>
        <end position="30"/>
    </location>
</feature>
<accession>A0A1X6X6Q3</accession>
<evidence type="ECO:0000313" key="7">
    <source>
        <dbReference type="Proteomes" id="UP000196581"/>
    </source>
</evidence>
<evidence type="ECO:0000256" key="2">
    <source>
        <dbReference type="ARBA" id="ARBA00022598"/>
    </source>
</evidence>
<proteinExistence type="inferred from homology"/>
<dbReference type="Gene3D" id="3.40.50.12780">
    <property type="entry name" value="N-terminal domain of ligase-like"/>
    <property type="match status" value="1"/>
</dbReference>
<feature type="domain" description="AMP-dependent synthetase/ligase" evidence="4">
    <location>
        <begin position="35"/>
        <end position="454"/>
    </location>
</feature>
<dbReference type="SUPFAM" id="SSF56801">
    <property type="entry name" value="Acetyl-CoA synthetase-like"/>
    <property type="match status" value="1"/>
</dbReference>
<feature type="compositionally biased region" description="Low complexity" evidence="3">
    <location>
        <begin position="179"/>
        <end position="205"/>
    </location>
</feature>
<dbReference type="EMBL" id="FWFF01000005">
    <property type="protein sequence ID" value="SLM94882.1"/>
    <property type="molecule type" value="Genomic_DNA"/>
</dbReference>
<dbReference type="RefSeq" id="WP_087005325.1">
    <property type="nucleotide sequence ID" value="NZ_FWFF01000005.1"/>
</dbReference>
<evidence type="ECO:0000256" key="3">
    <source>
        <dbReference type="SAM" id="MobiDB-lite"/>
    </source>
</evidence>
<protein>
    <submittedName>
        <fullName evidence="6">Long-chain-fatty-acid--CoA ligase</fullName>
        <ecNumber evidence="6">6.2.1.3</ecNumber>
    </submittedName>
</protein>
<dbReference type="InterPro" id="IPR042099">
    <property type="entry name" value="ANL_N_sf"/>
</dbReference>
<feature type="domain" description="AMP-binding enzyme C-terminal" evidence="5">
    <location>
        <begin position="507"/>
        <end position="580"/>
    </location>
</feature>
<gene>
    <name evidence="6" type="ORF">FM105_04400</name>
</gene>
<evidence type="ECO:0000259" key="5">
    <source>
        <dbReference type="Pfam" id="PF13193"/>
    </source>
</evidence>
<dbReference type="InterPro" id="IPR000873">
    <property type="entry name" value="AMP-dep_synth/lig_dom"/>
</dbReference>
<dbReference type="InterPro" id="IPR045851">
    <property type="entry name" value="AMP-bd_C_sf"/>
</dbReference>
<dbReference type="CDD" id="cd04433">
    <property type="entry name" value="AFD_class_I"/>
    <property type="match status" value="1"/>
</dbReference>
<dbReference type="Proteomes" id="UP000196581">
    <property type="component" value="Unassembled WGS sequence"/>
</dbReference>
<dbReference type="Pfam" id="PF13193">
    <property type="entry name" value="AMP-binding_C"/>
    <property type="match status" value="1"/>
</dbReference>
<dbReference type="PANTHER" id="PTHR43201:SF5">
    <property type="entry name" value="MEDIUM-CHAIN ACYL-COA LIGASE ACSF2, MITOCHONDRIAL"/>
    <property type="match status" value="1"/>
</dbReference>
<keyword evidence="2 6" id="KW-0436">Ligase</keyword>
<dbReference type="Gene3D" id="3.30.300.30">
    <property type="match status" value="1"/>
</dbReference>